<accession>A0ABR1QG15</accession>
<name>A0ABR1QG15_9PEZI</name>
<dbReference type="Proteomes" id="UP001391051">
    <property type="component" value="Unassembled WGS sequence"/>
</dbReference>
<keyword evidence="2" id="KW-1185">Reference proteome</keyword>
<gene>
    <name evidence="1" type="ORF">PG986_004904</name>
</gene>
<proteinExistence type="predicted"/>
<evidence type="ECO:0000313" key="1">
    <source>
        <dbReference type="EMBL" id="KAK7955682.1"/>
    </source>
</evidence>
<evidence type="ECO:0000313" key="2">
    <source>
        <dbReference type="Proteomes" id="UP001391051"/>
    </source>
</evidence>
<dbReference type="RefSeq" id="XP_066700988.1">
    <property type="nucleotide sequence ID" value="XM_066841126.1"/>
</dbReference>
<comment type="caution">
    <text evidence="1">The sequence shown here is derived from an EMBL/GenBank/DDBJ whole genome shotgun (WGS) entry which is preliminary data.</text>
</comment>
<protein>
    <submittedName>
        <fullName evidence="1">Uncharacterized protein</fullName>
    </submittedName>
</protein>
<dbReference type="GeneID" id="92074188"/>
<sequence>MASNSTKAKLLQAVFANKHVSEWAGVTECRVSPDNANVKNLRVTREGRDKIDNFMRDSSAVLDLTAPKNYGISSLTSQIVKAKVADGTKMASFDCSYFAKRREAEKRETSKLERITHKLHKFVGKSTQYEIFEVLYSFICQVVDLLPEEDTSRMAPDNVDDLSRSRREDGWGGFTKTHKVCVFLKELDRINGKLDTWQHAVDALEALLHIAGDECEMLALDRRDLIDTGHRDSRHETRVNDLTFVLGQTFPPAHRFLMTRECEEPYLSWFECRLDDESNLWQPAEHFALCPSLEDSSEEGVLMGDLTSV</sequence>
<organism evidence="1 2">
    <name type="scientific">Apiospora aurea</name>
    <dbReference type="NCBI Taxonomy" id="335848"/>
    <lineage>
        <taxon>Eukaryota</taxon>
        <taxon>Fungi</taxon>
        <taxon>Dikarya</taxon>
        <taxon>Ascomycota</taxon>
        <taxon>Pezizomycotina</taxon>
        <taxon>Sordariomycetes</taxon>
        <taxon>Xylariomycetidae</taxon>
        <taxon>Amphisphaeriales</taxon>
        <taxon>Apiosporaceae</taxon>
        <taxon>Apiospora</taxon>
    </lineage>
</organism>
<reference evidence="1 2" key="1">
    <citation type="submission" date="2023-01" db="EMBL/GenBank/DDBJ databases">
        <title>Analysis of 21 Apiospora genomes using comparative genomics revels a genus with tremendous synthesis potential of carbohydrate active enzymes and secondary metabolites.</title>
        <authorList>
            <person name="Sorensen T."/>
        </authorList>
    </citation>
    <scope>NUCLEOTIDE SEQUENCE [LARGE SCALE GENOMIC DNA]</scope>
    <source>
        <strain evidence="1 2">CBS 24483</strain>
    </source>
</reference>
<dbReference type="EMBL" id="JAQQWE010000004">
    <property type="protein sequence ID" value="KAK7955682.1"/>
    <property type="molecule type" value="Genomic_DNA"/>
</dbReference>